<dbReference type="PROSITE" id="PS50119">
    <property type="entry name" value="ZF_BBOX"/>
    <property type="match status" value="2"/>
</dbReference>
<accession>A0A6J8BA91</accession>
<dbReference type="Gene3D" id="2.120.10.30">
    <property type="entry name" value="TolB, C-terminal domain"/>
    <property type="match status" value="1"/>
</dbReference>
<proteinExistence type="predicted"/>
<evidence type="ECO:0000313" key="4">
    <source>
        <dbReference type="Proteomes" id="UP000507470"/>
    </source>
</evidence>
<dbReference type="InterPro" id="IPR000315">
    <property type="entry name" value="Znf_B-box"/>
</dbReference>
<name>A0A6J8BA91_MYTCO</name>
<gene>
    <name evidence="3" type="ORF">MCOR_15089</name>
</gene>
<sequence length="568" mass="65136">MEAQISAVCQFCETSREINWRCLNCDLFLCRICNSKIHSKIMSSVEHKIIHLDQCGTEETINNIRKLDLKQMKCTTHHDRTCFIFCKNCNQPICSSCILNIHQNHTFCEIDDAYEEKLADIENLKVEIKSNIAFLKSEETLLQERELKSKNHHIEIRTLILNREEDMKQDIAKKTKYVLDELETEWHNTEHSINSDIELCSKTKSKLLKRKDNIYQTLKSHDPRLVFDECLSDIKQLHQPMFGKRASLFQFFPQQIETRGIVGDLTEKPIIENITVYPTDMKCISCLSHCEAEKLLICNNSEDILKKEDLSYDTYKTLKTLKDIRVMDISQTKDGHAILSVGEDLKILTKTGQLKTFLHLDLITLCVHVNNENELFVGALVKDPDHWRGELGIVLVLDEHGNTTCAFDKRKIINDSDSDYIYYDDSFDEDEEVDMFDYPSRVLNTKKDGILIIDNSNLSTYAGKVVLLNRSGDIEQEYSGCDCENCNDFKFCPFDIAETHSNLILVSDIGKHSIHVLGKALLTCSFVDDIGIDYPLSLCIDAAGKLWIGCDMSADDDEAAKIYCISFN</sequence>
<dbReference type="Proteomes" id="UP000507470">
    <property type="component" value="Unassembled WGS sequence"/>
</dbReference>
<dbReference type="EMBL" id="CACVKT020002618">
    <property type="protein sequence ID" value="CAC5378967.1"/>
    <property type="molecule type" value="Genomic_DNA"/>
</dbReference>
<dbReference type="PANTHER" id="PTHR25462:SF296">
    <property type="entry name" value="MEIOTIC P26, ISOFORM F"/>
    <property type="match status" value="1"/>
</dbReference>
<evidence type="ECO:0000259" key="2">
    <source>
        <dbReference type="PROSITE" id="PS50119"/>
    </source>
</evidence>
<feature type="domain" description="B box-type" evidence="2">
    <location>
        <begin position="4"/>
        <end position="52"/>
    </location>
</feature>
<evidence type="ECO:0000313" key="3">
    <source>
        <dbReference type="EMBL" id="CAC5378967.1"/>
    </source>
</evidence>
<dbReference type="CDD" id="cd19757">
    <property type="entry name" value="Bbox1"/>
    <property type="match status" value="1"/>
</dbReference>
<feature type="domain" description="B box-type" evidence="2">
    <location>
        <begin position="69"/>
        <end position="110"/>
    </location>
</feature>
<dbReference type="InterPro" id="IPR047153">
    <property type="entry name" value="TRIM45/56/19-like"/>
</dbReference>
<dbReference type="GO" id="GO:0008270">
    <property type="term" value="F:zinc ion binding"/>
    <property type="evidence" value="ECO:0007669"/>
    <property type="project" value="UniProtKB-KW"/>
</dbReference>
<keyword evidence="4" id="KW-1185">Reference proteome</keyword>
<dbReference type="OrthoDB" id="6068722at2759"/>
<dbReference type="GO" id="GO:0061630">
    <property type="term" value="F:ubiquitin protein ligase activity"/>
    <property type="evidence" value="ECO:0007669"/>
    <property type="project" value="TreeGrafter"/>
</dbReference>
<dbReference type="Gene3D" id="3.30.160.60">
    <property type="entry name" value="Classic Zinc Finger"/>
    <property type="match status" value="1"/>
</dbReference>
<keyword evidence="1" id="KW-0863">Zinc-finger</keyword>
<dbReference type="PANTHER" id="PTHR25462">
    <property type="entry name" value="BONUS, ISOFORM C-RELATED"/>
    <property type="match status" value="1"/>
</dbReference>
<keyword evidence="1" id="KW-0479">Metal-binding</keyword>
<keyword evidence="1" id="KW-0862">Zinc</keyword>
<dbReference type="SMART" id="SM00336">
    <property type="entry name" value="BBOX"/>
    <property type="match status" value="2"/>
</dbReference>
<dbReference type="AlphaFoldDB" id="A0A6J8BA91"/>
<dbReference type="SUPFAM" id="SSF101898">
    <property type="entry name" value="NHL repeat"/>
    <property type="match status" value="1"/>
</dbReference>
<reference evidence="3 4" key="1">
    <citation type="submission" date="2020-06" db="EMBL/GenBank/DDBJ databases">
        <authorList>
            <person name="Li R."/>
            <person name="Bekaert M."/>
        </authorList>
    </citation>
    <scope>NUCLEOTIDE SEQUENCE [LARGE SCALE GENOMIC DNA]</scope>
    <source>
        <strain evidence="4">wild</strain>
    </source>
</reference>
<evidence type="ECO:0000256" key="1">
    <source>
        <dbReference type="PROSITE-ProRule" id="PRU00024"/>
    </source>
</evidence>
<dbReference type="SUPFAM" id="SSF57845">
    <property type="entry name" value="B-box zinc-binding domain"/>
    <property type="match status" value="1"/>
</dbReference>
<protein>
    <recommendedName>
        <fullName evidence="2">B box-type domain-containing protein</fullName>
    </recommendedName>
</protein>
<dbReference type="InterPro" id="IPR011042">
    <property type="entry name" value="6-blade_b-propeller_TolB-like"/>
</dbReference>
<organism evidence="3 4">
    <name type="scientific">Mytilus coruscus</name>
    <name type="common">Sea mussel</name>
    <dbReference type="NCBI Taxonomy" id="42192"/>
    <lineage>
        <taxon>Eukaryota</taxon>
        <taxon>Metazoa</taxon>
        <taxon>Spiralia</taxon>
        <taxon>Lophotrochozoa</taxon>
        <taxon>Mollusca</taxon>
        <taxon>Bivalvia</taxon>
        <taxon>Autobranchia</taxon>
        <taxon>Pteriomorphia</taxon>
        <taxon>Mytilida</taxon>
        <taxon>Mytiloidea</taxon>
        <taxon>Mytilidae</taxon>
        <taxon>Mytilinae</taxon>
        <taxon>Mytilus</taxon>
    </lineage>
</organism>
<dbReference type="Pfam" id="PF00643">
    <property type="entry name" value="zf-B_box"/>
    <property type="match status" value="1"/>
</dbReference>